<organism evidence="11 12">
    <name type="scientific">Actinoplanes lobatus</name>
    <dbReference type="NCBI Taxonomy" id="113568"/>
    <lineage>
        <taxon>Bacteria</taxon>
        <taxon>Bacillati</taxon>
        <taxon>Actinomycetota</taxon>
        <taxon>Actinomycetes</taxon>
        <taxon>Micromonosporales</taxon>
        <taxon>Micromonosporaceae</taxon>
        <taxon>Actinoplanes</taxon>
    </lineage>
</organism>
<reference evidence="11 12" key="1">
    <citation type="submission" date="2020-08" db="EMBL/GenBank/DDBJ databases">
        <title>Sequencing the genomes of 1000 actinobacteria strains.</title>
        <authorList>
            <person name="Klenk H.-P."/>
        </authorList>
    </citation>
    <scope>NUCLEOTIDE SEQUENCE [LARGE SCALE GENOMIC DNA]</scope>
    <source>
        <strain evidence="11 12">DSM 43150</strain>
    </source>
</reference>
<dbReference type="Proteomes" id="UP000590511">
    <property type="component" value="Unassembled WGS sequence"/>
</dbReference>
<dbReference type="EC" id="3.1.-.-" evidence="8"/>
<gene>
    <name evidence="8" type="primary">vapC</name>
    <name evidence="10" type="ORF">Alo02nite_47740</name>
    <name evidence="11" type="ORF">BJ964_004491</name>
</gene>
<keyword evidence="2 8" id="KW-1277">Toxin-antitoxin system</keyword>
<evidence type="ECO:0000256" key="7">
    <source>
        <dbReference type="ARBA" id="ARBA00038093"/>
    </source>
</evidence>
<keyword evidence="13" id="KW-1185">Reference proteome</keyword>
<dbReference type="GO" id="GO:0000287">
    <property type="term" value="F:magnesium ion binding"/>
    <property type="evidence" value="ECO:0007669"/>
    <property type="project" value="UniProtKB-UniRule"/>
</dbReference>
<proteinExistence type="inferred from homology"/>
<evidence type="ECO:0000256" key="8">
    <source>
        <dbReference type="HAMAP-Rule" id="MF_00265"/>
    </source>
</evidence>
<dbReference type="PANTHER" id="PTHR33653:SF1">
    <property type="entry name" value="RIBONUCLEASE VAPC2"/>
    <property type="match status" value="1"/>
</dbReference>
<evidence type="ECO:0000256" key="1">
    <source>
        <dbReference type="ARBA" id="ARBA00001946"/>
    </source>
</evidence>
<keyword evidence="8" id="KW-0800">Toxin</keyword>
<comment type="caution">
    <text evidence="11">The sequence shown here is derived from an EMBL/GenBank/DDBJ whole genome shotgun (WGS) entry which is preliminary data.</text>
</comment>
<dbReference type="AlphaFoldDB" id="A0A7W7MHU6"/>
<feature type="binding site" evidence="8">
    <location>
        <position position="7"/>
    </location>
    <ligand>
        <name>Mg(2+)</name>
        <dbReference type="ChEBI" id="CHEBI:18420"/>
    </ligand>
</feature>
<dbReference type="InterPro" id="IPR022907">
    <property type="entry name" value="VapC_family"/>
</dbReference>
<evidence type="ECO:0000313" key="10">
    <source>
        <dbReference type="EMBL" id="GIE41876.1"/>
    </source>
</evidence>
<dbReference type="GO" id="GO:0016787">
    <property type="term" value="F:hydrolase activity"/>
    <property type="evidence" value="ECO:0007669"/>
    <property type="project" value="UniProtKB-KW"/>
</dbReference>
<dbReference type="GO" id="GO:0004540">
    <property type="term" value="F:RNA nuclease activity"/>
    <property type="evidence" value="ECO:0007669"/>
    <property type="project" value="InterPro"/>
</dbReference>
<sequence length="134" mass="14996">MKYVIVDTDAFSHLWQNTARATALSSHLTGAVPVISFTTVAEVHFGAAKKGWGQRRVDQLDEAIRRYVVAPYHDDLARLWGRLKSQAQQAAHPLGQSSETNDLWVCTTAIYHNAPLLTLNRRHFENFPGLALLS</sequence>
<accession>A0A7W7MHU6</accession>
<dbReference type="EMBL" id="BOMP01000080">
    <property type="protein sequence ID" value="GIE41876.1"/>
    <property type="molecule type" value="Genomic_DNA"/>
</dbReference>
<dbReference type="InterPro" id="IPR050556">
    <property type="entry name" value="Type_II_TA_system_RNase"/>
</dbReference>
<keyword evidence="4 8" id="KW-0479">Metal-binding</keyword>
<dbReference type="GO" id="GO:0090729">
    <property type="term" value="F:toxin activity"/>
    <property type="evidence" value="ECO:0007669"/>
    <property type="project" value="UniProtKB-KW"/>
</dbReference>
<keyword evidence="6 8" id="KW-0460">Magnesium</keyword>
<comment type="similarity">
    <text evidence="7 8">Belongs to the PINc/VapC protein family.</text>
</comment>
<comment type="cofactor">
    <cofactor evidence="1 8">
        <name>Mg(2+)</name>
        <dbReference type="ChEBI" id="CHEBI:18420"/>
    </cofactor>
</comment>
<dbReference type="InterPro" id="IPR002716">
    <property type="entry name" value="PIN_dom"/>
</dbReference>
<evidence type="ECO:0000313" key="11">
    <source>
        <dbReference type="EMBL" id="MBB4750330.1"/>
    </source>
</evidence>
<evidence type="ECO:0000256" key="3">
    <source>
        <dbReference type="ARBA" id="ARBA00022722"/>
    </source>
</evidence>
<evidence type="ECO:0000256" key="4">
    <source>
        <dbReference type="ARBA" id="ARBA00022723"/>
    </source>
</evidence>
<dbReference type="Proteomes" id="UP000631312">
    <property type="component" value="Unassembled WGS sequence"/>
</dbReference>
<dbReference type="CDD" id="cd18749">
    <property type="entry name" value="PIN_VapC4-5_FitB-like"/>
    <property type="match status" value="1"/>
</dbReference>
<feature type="binding site" evidence="8">
    <location>
        <position position="102"/>
    </location>
    <ligand>
        <name>Mg(2+)</name>
        <dbReference type="ChEBI" id="CHEBI:18420"/>
    </ligand>
</feature>
<evidence type="ECO:0000259" key="9">
    <source>
        <dbReference type="Pfam" id="PF01850"/>
    </source>
</evidence>
<dbReference type="Pfam" id="PF01850">
    <property type="entry name" value="PIN"/>
    <property type="match status" value="1"/>
</dbReference>
<dbReference type="HAMAP" id="MF_00265">
    <property type="entry name" value="VapC_Nob1"/>
    <property type="match status" value="1"/>
</dbReference>
<dbReference type="Gene3D" id="3.40.50.1010">
    <property type="entry name" value="5'-nuclease"/>
    <property type="match status" value="1"/>
</dbReference>
<evidence type="ECO:0000256" key="5">
    <source>
        <dbReference type="ARBA" id="ARBA00022801"/>
    </source>
</evidence>
<reference evidence="10 13" key="2">
    <citation type="submission" date="2021-01" db="EMBL/GenBank/DDBJ databases">
        <title>Whole genome shotgun sequence of Actinoplanes lobatus NBRC 12513.</title>
        <authorList>
            <person name="Komaki H."/>
            <person name="Tamura T."/>
        </authorList>
    </citation>
    <scope>NUCLEOTIDE SEQUENCE [LARGE SCALE GENOMIC DNA]</scope>
    <source>
        <strain evidence="10 13">NBRC 12513</strain>
    </source>
</reference>
<dbReference type="EMBL" id="JACHNC010000001">
    <property type="protein sequence ID" value="MBB4750330.1"/>
    <property type="molecule type" value="Genomic_DNA"/>
</dbReference>
<dbReference type="InterPro" id="IPR029060">
    <property type="entry name" value="PIN-like_dom_sf"/>
</dbReference>
<evidence type="ECO:0000313" key="12">
    <source>
        <dbReference type="Proteomes" id="UP000590511"/>
    </source>
</evidence>
<evidence type="ECO:0000256" key="6">
    <source>
        <dbReference type="ARBA" id="ARBA00022842"/>
    </source>
</evidence>
<comment type="function">
    <text evidence="8">Toxic component of a toxin-antitoxin (TA) system. An RNase.</text>
</comment>
<evidence type="ECO:0000313" key="13">
    <source>
        <dbReference type="Proteomes" id="UP000631312"/>
    </source>
</evidence>
<keyword evidence="5 8" id="KW-0378">Hydrolase</keyword>
<dbReference type="SUPFAM" id="SSF88723">
    <property type="entry name" value="PIN domain-like"/>
    <property type="match status" value="1"/>
</dbReference>
<name>A0A7W7MHU6_9ACTN</name>
<evidence type="ECO:0000256" key="2">
    <source>
        <dbReference type="ARBA" id="ARBA00022649"/>
    </source>
</evidence>
<keyword evidence="3 8" id="KW-0540">Nuclease</keyword>
<dbReference type="PANTHER" id="PTHR33653">
    <property type="entry name" value="RIBONUCLEASE VAPC2"/>
    <property type="match status" value="1"/>
</dbReference>
<dbReference type="RefSeq" id="WP_188122521.1">
    <property type="nucleotide sequence ID" value="NZ_BOMP01000080.1"/>
</dbReference>
<protein>
    <recommendedName>
        <fullName evidence="8">Ribonuclease VapC</fullName>
        <shortName evidence="8">RNase VapC</shortName>
        <ecNumber evidence="8">3.1.-.-</ecNumber>
    </recommendedName>
    <alternativeName>
        <fullName evidence="8">Toxin VapC</fullName>
    </alternativeName>
</protein>
<feature type="domain" description="PIN" evidence="9">
    <location>
        <begin position="4"/>
        <end position="127"/>
    </location>
</feature>